<dbReference type="InterPro" id="IPR024163">
    <property type="entry name" value="Aerotolerance_reg_N"/>
</dbReference>
<name>A0A5R8K8R7_9BACT</name>
<dbReference type="Proteomes" id="UP000306196">
    <property type="component" value="Unassembled WGS sequence"/>
</dbReference>
<feature type="transmembrane region" description="Helical" evidence="1">
    <location>
        <begin position="61"/>
        <end position="77"/>
    </location>
</feature>
<evidence type="ECO:0000256" key="1">
    <source>
        <dbReference type="SAM" id="Phobius"/>
    </source>
</evidence>
<feature type="transmembrane region" description="Helical" evidence="1">
    <location>
        <begin position="554"/>
        <end position="571"/>
    </location>
</feature>
<proteinExistence type="predicted"/>
<accession>A0A5R8K8R7</accession>
<keyword evidence="1" id="KW-1133">Transmembrane helix</keyword>
<dbReference type="OrthoDB" id="177627at2"/>
<protein>
    <recommendedName>
        <fullName evidence="2">Aerotolerance regulator N-terminal domain-containing protein</fullName>
    </recommendedName>
</protein>
<keyword evidence="4" id="KW-1185">Reference proteome</keyword>
<evidence type="ECO:0000313" key="3">
    <source>
        <dbReference type="EMBL" id="TLD68706.1"/>
    </source>
</evidence>
<reference evidence="3 4" key="1">
    <citation type="submission" date="2019-05" db="EMBL/GenBank/DDBJ databases">
        <title>Verrucobacter flavum gen. nov., sp. nov. a new member of the family Verrucomicrobiaceae.</title>
        <authorList>
            <person name="Szuroczki S."/>
            <person name="Abbaszade G."/>
            <person name="Szabo A."/>
            <person name="Felfoldi T."/>
            <person name="Schumann P."/>
            <person name="Boka K."/>
            <person name="Keki Z."/>
            <person name="Toumi M."/>
            <person name="Toth E."/>
        </authorList>
    </citation>
    <scope>NUCLEOTIDE SEQUENCE [LARGE SCALE GENOMIC DNA]</scope>
    <source>
        <strain evidence="3 4">MG-N-17</strain>
    </source>
</reference>
<keyword evidence="1" id="KW-0472">Membrane</keyword>
<dbReference type="Pfam" id="PF07584">
    <property type="entry name" value="BatA"/>
    <property type="match status" value="1"/>
</dbReference>
<dbReference type="PANTHER" id="PTHR37464:SF1">
    <property type="entry name" value="BLL2463 PROTEIN"/>
    <property type="match status" value="1"/>
</dbReference>
<keyword evidence="1" id="KW-0812">Transmembrane</keyword>
<gene>
    <name evidence="3" type="ORF">FEM03_21225</name>
</gene>
<organism evidence="3 4">
    <name type="scientific">Phragmitibacter flavus</name>
    <dbReference type="NCBI Taxonomy" id="2576071"/>
    <lineage>
        <taxon>Bacteria</taxon>
        <taxon>Pseudomonadati</taxon>
        <taxon>Verrucomicrobiota</taxon>
        <taxon>Verrucomicrobiia</taxon>
        <taxon>Verrucomicrobiales</taxon>
        <taxon>Verrucomicrobiaceae</taxon>
        <taxon>Phragmitibacter</taxon>
    </lineage>
</organism>
<evidence type="ECO:0000313" key="4">
    <source>
        <dbReference type="Proteomes" id="UP000306196"/>
    </source>
</evidence>
<feature type="transmembrane region" description="Helical" evidence="1">
    <location>
        <begin position="6"/>
        <end position="26"/>
    </location>
</feature>
<feature type="domain" description="Aerotolerance regulator N-terminal" evidence="2">
    <location>
        <begin position="5"/>
        <end position="80"/>
    </location>
</feature>
<dbReference type="EMBL" id="VAUV01000020">
    <property type="protein sequence ID" value="TLD68706.1"/>
    <property type="molecule type" value="Genomic_DNA"/>
</dbReference>
<dbReference type="AlphaFoldDB" id="A0A5R8K8R7"/>
<sequence length="578" mass="63971">MNVMLANSAGLWALLAVPVILWIHFLQERSRRVRVSTLFLLDRVAPESVGGARFEKLRNSLPLWLQILAALMLTWVLCEPRWMKEDSRQTVVVVLDSSVSMSAFKESTRRMLEEGLKDWAKGAVRTDWHVLETDGRKKTLYAGEDWRGVLSAFDEWRPMMGTHEVEEVLLVARGLVKEAGMVVLVTDHAMEVASDVAVVSAGEKMENVGFAGGDAKVGGGGGMRWQVLVKNYGERVATRAWWVEREGLPEGRRESVILQPGQTLVLSGELPPGERRMWLRLEGDGFVWDDAMPLQLPVERVLKVDFRLGNREGEVLRKMVESLPHVAVGNGDEAMTVAEVGTMVVGNAIQVVTGGGGGEGGGRLDGAFTVAEDHGLTRGLNWMGLLTNKPRELTLTAMDEPLLWKSDRVLAMVRTEVGADGRRWRRLILNWDLAGSNAMRHPAVLVMLHRFVEEVRQGLREPWSGNFEVGQVLKVEALGTGLTIKVGDEQMAFEGRVSEEVGFFEVGLGDEILVSGAAGFADAREADFSKSEALDTAKDRQWEAALKQTEADPWMPLWVLGILGCLLGSWYRKARAVD</sequence>
<comment type="caution">
    <text evidence="3">The sequence shown here is derived from an EMBL/GenBank/DDBJ whole genome shotgun (WGS) entry which is preliminary data.</text>
</comment>
<dbReference type="PANTHER" id="PTHR37464">
    <property type="entry name" value="BLL2463 PROTEIN"/>
    <property type="match status" value="1"/>
</dbReference>
<evidence type="ECO:0000259" key="2">
    <source>
        <dbReference type="Pfam" id="PF07584"/>
    </source>
</evidence>